<dbReference type="Proteomes" id="UP000440066">
    <property type="component" value="Unassembled WGS sequence"/>
</dbReference>
<dbReference type="PROSITE" id="PS51819">
    <property type="entry name" value="VOC"/>
    <property type="match status" value="1"/>
</dbReference>
<dbReference type="RefSeq" id="WP_153832823.1">
    <property type="nucleotide sequence ID" value="NZ_WJQS01000007.1"/>
</dbReference>
<keyword evidence="4" id="KW-1185">Reference proteome</keyword>
<gene>
    <name evidence="3" type="ORF">GF867_09300</name>
    <name evidence="2" type="ORF">GIY09_08140</name>
</gene>
<reference evidence="2 4" key="2">
    <citation type="submission" date="2019-11" db="EMBL/GenBank/DDBJ databases">
        <title>Characterisation of Fundicoccus ignavus gen. nov. sp. nov., a novel genus of the family Aerococcaceae isolated from bulk tank milk.</title>
        <authorList>
            <person name="Siebert A."/>
            <person name="Huptas C."/>
            <person name="Wenning M."/>
            <person name="Scherer S."/>
            <person name="Doll E.V."/>
        </authorList>
    </citation>
    <scope>NUCLEOTIDE SEQUENCE [LARGE SCALE GENOMIC DNA]</scope>
    <source>
        <strain evidence="2 4">WS4759</strain>
    </source>
</reference>
<dbReference type="InterPro" id="IPR004360">
    <property type="entry name" value="Glyas_Fos-R_dOase_dom"/>
</dbReference>
<evidence type="ECO:0000313" key="3">
    <source>
        <dbReference type="EMBL" id="MRJ47757.1"/>
    </source>
</evidence>
<evidence type="ECO:0000313" key="4">
    <source>
        <dbReference type="Proteomes" id="UP000430975"/>
    </source>
</evidence>
<evidence type="ECO:0000259" key="1">
    <source>
        <dbReference type="PROSITE" id="PS51819"/>
    </source>
</evidence>
<reference evidence="3 5" key="1">
    <citation type="submission" date="2019-11" db="EMBL/GenBank/DDBJ databases">
        <title>Characterisation of Fundicoccus ignavus gen. nov. sp. nov., a novel genus of the family Aerococcaceae from bulk tank milk.</title>
        <authorList>
            <person name="Siebert A."/>
            <person name="Huptas C."/>
            <person name="Wenning M."/>
            <person name="Scherer S."/>
            <person name="Doll E.V."/>
        </authorList>
    </citation>
    <scope>NUCLEOTIDE SEQUENCE [LARGE SCALE GENOMIC DNA]</scope>
    <source>
        <strain evidence="3 5">DSM 109652</strain>
    </source>
</reference>
<feature type="domain" description="VOC" evidence="1">
    <location>
        <begin position="6"/>
        <end position="130"/>
    </location>
</feature>
<proteinExistence type="predicted"/>
<dbReference type="Proteomes" id="UP000430975">
    <property type="component" value="Unassembled WGS sequence"/>
</dbReference>
<evidence type="ECO:0000313" key="5">
    <source>
        <dbReference type="Proteomes" id="UP000440066"/>
    </source>
</evidence>
<evidence type="ECO:0000313" key="2">
    <source>
        <dbReference type="EMBL" id="MRI85834.1"/>
    </source>
</evidence>
<dbReference type="SUPFAM" id="SSF54593">
    <property type="entry name" value="Glyoxalase/Bleomycin resistance protein/Dihydroxybiphenyl dioxygenase"/>
    <property type="match status" value="1"/>
</dbReference>
<dbReference type="InterPro" id="IPR037523">
    <property type="entry name" value="VOC_core"/>
</dbReference>
<protein>
    <recommendedName>
        <fullName evidence="1">VOC domain-containing protein</fullName>
    </recommendedName>
</protein>
<accession>A0A6I2GGL0</accession>
<dbReference type="PANTHER" id="PTHR34109">
    <property type="entry name" value="BNAUNNG04460D PROTEIN-RELATED"/>
    <property type="match status" value="1"/>
</dbReference>
<dbReference type="InterPro" id="IPR029068">
    <property type="entry name" value="Glyas_Bleomycin-R_OHBP_Dase"/>
</dbReference>
<dbReference type="AlphaFoldDB" id="A0A6I2GGL0"/>
<comment type="caution">
    <text evidence="2">The sequence shown here is derived from an EMBL/GenBank/DDBJ whole genome shotgun (WGS) entry which is preliminary data.</text>
</comment>
<sequence length="169" mass="19448">MSTSREMEFTLNLVVTNALAALEFYEKVFEGERGEIYEFTNRQQENEANIKLGNVKLRLLDANPIYECYPPKAGEASPMWMQLMVADVDKTLKIAEFYGATDVQAPSELMGLRHAQFTDPFGYIWTINCVLKEISFQERYEAYLTLQAEQASEEETDFEDAANFRQQTP</sequence>
<name>A0A6I2GGL0_9LACT</name>
<dbReference type="PANTHER" id="PTHR34109:SF1">
    <property type="entry name" value="VOC DOMAIN-CONTAINING PROTEIN"/>
    <property type="match status" value="1"/>
</dbReference>
<dbReference type="EMBL" id="WJQT01000013">
    <property type="protein sequence ID" value="MRJ47757.1"/>
    <property type="molecule type" value="Genomic_DNA"/>
</dbReference>
<organism evidence="2 4">
    <name type="scientific">Fundicoccus ignavus</name>
    <dbReference type="NCBI Taxonomy" id="2664442"/>
    <lineage>
        <taxon>Bacteria</taxon>
        <taxon>Bacillati</taxon>
        <taxon>Bacillota</taxon>
        <taxon>Bacilli</taxon>
        <taxon>Lactobacillales</taxon>
        <taxon>Aerococcaceae</taxon>
        <taxon>Fundicoccus</taxon>
    </lineage>
</organism>
<dbReference type="Gene3D" id="3.10.180.10">
    <property type="entry name" value="2,3-Dihydroxybiphenyl 1,2-Dioxygenase, domain 1"/>
    <property type="match status" value="1"/>
</dbReference>
<dbReference type="EMBL" id="WJQS01000007">
    <property type="protein sequence ID" value="MRI85834.1"/>
    <property type="molecule type" value="Genomic_DNA"/>
</dbReference>
<dbReference type="Pfam" id="PF00903">
    <property type="entry name" value="Glyoxalase"/>
    <property type="match status" value="1"/>
</dbReference>